<dbReference type="AlphaFoldDB" id="A0A1C5G729"/>
<name>A0A1C5G729_MICEH</name>
<accession>A0A1C5G729</accession>
<feature type="region of interest" description="Disordered" evidence="1">
    <location>
        <begin position="96"/>
        <end position="122"/>
    </location>
</feature>
<evidence type="ECO:0000313" key="3">
    <source>
        <dbReference type="Proteomes" id="UP000198251"/>
    </source>
</evidence>
<reference evidence="2 3" key="1">
    <citation type="submission" date="2016-06" db="EMBL/GenBank/DDBJ databases">
        <authorList>
            <person name="Kjaerup R.B."/>
            <person name="Dalgaard T.S."/>
            <person name="Juul-Madsen H.R."/>
        </authorList>
    </citation>
    <scope>NUCLEOTIDE SEQUENCE [LARGE SCALE GENOMIC DNA]</scope>
    <source>
        <strain evidence="2 3">DSM 43913</strain>
    </source>
</reference>
<proteinExistence type="predicted"/>
<dbReference type="Proteomes" id="UP000198251">
    <property type="component" value="Chromosome I"/>
</dbReference>
<protein>
    <submittedName>
        <fullName evidence="2">Uncharacterized protein</fullName>
    </submittedName>
</protein>
<keyword evidence="3" id="KW-1185">Reference proteome</keyword>
<gene>
    <name evidence="2" type="ORF">GA0070610_1774</name>
</gene>
<organism evidence="2 3">
    <name type="scientific">Micromonospora echinofusca</name>
    <dbReference type="NCBI Taxonomy" id="47858"/>
    <lineage>
        <taxon>Bacteria</taxon>
        <taxon>Bacillati</taxon>
        <taxon>Actinomycetota</taxon>
        <taxon>Actinomycetes</taxon>
        <taxon>Micromonosporales</taxon>
        <taxon>Micromonosporaceae</taxon>
        <taxon>Micromonospora</taxon>
    </lineage>
</organism>
<feature type="compositionally biased region" description="Pro residues" evidence="1">
    <location>
        <begin position="101"/>
        <end position="118"/>
    </location>
</feature>
<evidence type="ECO:0000313" key="2">
    <source>
        <dbReference type="EMBL" id="SCG15540.1"/>
    </source>
</evidence>
<sequence length="145" mass="15968">MVQVGHGLHAAARTTLLVDGDVPPPPPGEFVPHEGYIVFGGDGHRRAFADYMLAVHRPGRRHLDLRRGWLPRLQVQRRCTWCDDSWVCTAARWARTVPEGPGEPAPPGPPAPPAPPLWNSPTAIDWPMAGLFTLGQRRRGQGVRP</sequence>
<dbReference type="RefSeq" id="WP_088999553.1">
    <property type="nucleotide sequence ID" value="NZ_LT607733.1"/>
</dbReference>
<dbReference type="EMBL" id="LT607733">
    <property type="protein sequence ID" value="SCG15540.1"/>
    <property type="molecule type" value="Genomic_DNA"/>
</dbReference>
<evidence type="ECO:0000256" key="1">
    <source>
        <dbReference type="SAM" id="MobiDB-lite"/>
    </source>
</evidence>
<dbReference type="GeneID" id="95801613"/>